<gene>
    <name evidence="2" type="ORF">B1A_18737</name>
</gene>
<accession>T0ZWM3</accession>
<dbReference type="Gene3D" id="3.30.300.130">
    <property type="entry name" value="Fe-S cluster assembly (FSCA)"/>
    <property type="match status" value="1"/>
</dbReference>
<dbReference type="GO" id="GO:0005506">
    <property type="term" value="F:iron ion binding"/>
    <property type="evidence" value="ECO:0007669"/>
    <property type="project" value="InterPro"/>
</dbReference>
<sequence>MEIGDKEHPFKVTASAAEVVTEALAQEEDSELLALWVDVSGANATSFEYDVYFEHLADATDGDLIVLQNGISVVVPEASRDRLLGATLDLSADGGLVILNPNSPVVDNTVFPEFGPESISSDVAILIGSVLQNEVNPQIAAHGGRVDLVGVVDDIAYVRLSGGCQGCGMAAVTL</sequence>
<comment type="caution">
    <text evidence="2">The sequence shown here is derived from an EMBL/GenBank/DDBJ whole genome shotgun (WGS) entry which is preliminary data.</text>
</comment>
<dbReference type="InterPro" id="IPR035903">
    <property type="entry name" value="HesB-like_dom_sf"/>
</dbReference>
<dbReference type="SUPFAM" id="SSF117916">
    <property type="entry name" value="Fe-S cluster assembly (FSCA) domain-like"/>
    <property type="match status" value="1"/>
</dbReference>
<organism evidence="2">
    <name type="scientific">mine drainage metagenome</name>
    <dbReference type="NCBI Taxonomy" id="410659"/>
    <lineage>
        <taxon>unclassified sequences</taxon>
        <taxon>metagenomes</taxon>
        <taxon>ecological metagenomes</taxon>
    </lineage>
</organism>
<dbReference type="GO" id="GO:0016226">
    <property type="term" value="P:iron-sulfur cluster assembly"/>
    <property type="evidence" value="ECO:0007669"/>
    <property type="project" value="InterPro"/>
</dbReference>
<evidence type="ECO:0000259" key="1">
    <source>
        <dbReference type="Pfam" id="PF01106"/>
    </source>
</evidence>
<reference evidence="2" key="1">
    <citation type="submission" date="2013-08" db="EMBL/GenBank/DDBJ databases">
        <authorList>
            <person name="Mendez C."/>
            <person name="Richter M."/>
            <person name="Ferrer M."/>
            <person name="Sanchez J."/>
        </authorList>
    </citation>
    <scope>NUCLEOTIDE SEQUENCE</scope>
</reference>
<dbReference type="AlphaFoldDB" id="T0ZWM3"/>
<reference evidence="2" key="2">
    <citation type="journal article" date="2014" name="ISME J.">
        <title>Microbial stratification in low pH oxic and suboxic macroscopic growths along an acid mine drainage.</title>
        <authorList>
            <person name="Mendez-Garcia C."/>
            <person name="Mesa V."/>
            <person name="Sprenger R.R."/>
            <person name="Richter M."/>
            <person name="Diez M.S."/>
            <person name="Solano J."/>
            <person name="Bargiela R."/>
            <person name="Golyshina O.V."/>
            <person name="Manteca A."/>
            <person name="Ramos J.L."/>
            <person name="Gallego J.R."/>
            <person name="Llorente I."/>
            <person name="Martins Dos Santos V.A."/>
            <person name="Jensen O.N."/>
            <person name="Pelaez A.I."/>
            <person name="Sanchez J."/>
            <person name="Ferrer M."/>
        </authorList>
    </citation>
    <scope>NUCLEOTIDE SEQUENCE</scope>
</reference>
<proteinExistence type="predicted"/>
<dbReference type="SUPFAM" id="SSF89360">
    <property type="entry name" value="HesB-like domain"/>
    <property type="match status" value="1"/>
</dbReference>
<protein>
    <submittedName>
        <fullName evidence="2">NifU domain protein</fullName>
    </submittedName>
</protein>
<dbReference type="Gene3D" id="2.60.300.12">
    <property type="entry name" value="HesB-like domain"/>
    <property type="match status" value="1"/>
</dbReference>
<name>T0ZWM3_9ZZZZ</name>
<feature type="domain" description="NIF system FeS cluster assembly NifU C-terminal" evidence="1">
    <location>
        <begin position="128"/>
        <end position="174"/>
    </location>
</feature>
<dbReference type="Pfam" id="PF01106">
    <property type="entry name" value="NifU"/>
    <property type="match status" value="1"/>
</dbReference>
<dbReference type="InterPro" id="IPR034904">
    <property type="entry name" value="FSCA_dom_sf"/>
</dbReference>
<dbReference type="EMBL" id="AUZX01013830">
    <property type="protein sequence ID" value="EQD34350.1"/>
    <property type="molecule type" value="Genomic_DNA"/>
</dbReference>
<dbReference type="GO" id="GO:0051536">
    <property type="term" value="F:iron-sulfur cluster binding"/>
    <property type="evidence" value="ECO:0007669"/>
    <property type="project" value="InterPro"/>
</dbReference>
<evidence type="ECO:0000313" key="2">
    <source>
        <dbReference type="EMBL" id="EQD34350.1"/>
    </source>
</evidence>
<feature type="non-terminal residue" evidence="2">
    <location>
        <position position="174"/>
    </location>
</feature>
<dbReference type="InterPro" id="IPR001075">
    <property type="entry name" value="NIF_FeS_clus_asmbl_NifU_C"/>
</dbReference>